<gene>
    <name evidence="1" type="ORF">AD952_10955</name>
</gene>
<evidence type="ECO:0000313" key="1">
    <source>
        <dbReference type="EMBL" id="KXV71013.1"/>
    </source>
</evidence>
<proteinExistence type="predicted"/>
<protein>
    <submittedName>
        <fullName evidence="1">Uncharacterized protein</fullName>
    </submittedName>
</protein>
<organism evidence="1 2">
    <name type="scientific">Acetobacter cerevisiae</name>
    <dbReference type="NCBI Taxonomy" id="178900"/>
    <lineage>
        <taxon>Bacteria</taxon>
        <taxon>Pseudomonadati</taxon>
        <taxon>Pseudomonadota</taxon>
        <taxon>Alphaproteobacteria</taxon>
        <taxon>Acetobacterales</taxon>
        <taxon>Acetobacteraceae</taxon>
        <taxon>Acetobacter</taxon>
    </lineage>
</organism>
<dbReference type="AlphaFoldDB" id="A0A149UT56"/>
<dbReference type="EMBL" id="LHZY01000041">
    <property type="protein sequence ID" value="KXV71013.1"/>
    <property type="molecule type" value="Genomic_DNA"/>
</dbReference>
<comment type="caution">
    <text evidence="1">The sequence shown here is derived from an EMBL/GenBank/DDBJ whole genome shotgun (WGS) entry which is preliminary data.</text>
</comment>
<dbReference type="PATRIC" id="fig|178900.6.peg.2917"/>
<name>A0A149UT56_9PROT</name>
<sequence>MAKGGYVFARACVGFQPPLPLFSLWITLTEAAFEQCFEKVKKRGGVENHHFFFRIWYMKYRASAIFRPRSVRVGCCVLRSRIEKGAEFIRR</sequence>
<dbReference type="Proteomes" id="UP000075312">
    <property type="component" value="Unassembled WGS sequence"/>
</dbReference>
<evidence type="ECO:0000313" key="2">
    <source>
        <dbReference type="Proteomes" id="UP000075312"/>
    </source>
</evidence>
<reference evidence="1 2" key="1">
    <citation type="submission" date="2015-06" db="EMBL/GenBank/DDBJ databases">
        <title>Improved classification and identification of acetic acid bacteria using matrix-assisted laser desorption/ionization time-of-flight mass spectrometry; Gluconobacter nephelii and Gluconobacter uchimurae are later heterotypic synonyms of Gluconobacter japonicus and Gluconobacter oxydans, respectively.</title>
        <authorList>
            <person name="Li L."/>
            <person name="Cleenwerck I."/>
            <person name="De Vuyst L."/>
            <person name="Vandamme P."/>
        </authorList>
    </citation>
    <scope>NUCLEOTIDE SEQUENCE [LARGE SCALE GENOMIC DNA]</scope>
    <source>
        <strain evidence="1 2">LMG 1608</strain>
    </source>
</reference>
<accession>A0A149UT56</accession>